<dbReference type="PANTHER" id="PTHR34701">
    <property type="entry name" value="TRANSCRIPTIONAL REGULATOR MRAZ"/>
    <property type="match status" value="1"/>
</dbReference>
<dbReference type="InterPro" id="IPR037914">
    <property type="entry name" value="SpoVT-AbrB_sf"/>
</dbReference>
<dbReference type="HOGENOM" id="CLU_107907_2_0_6"/>
<feature type="domain" description="SpoVT-AbrB" evidence="8">
    <location>
        <begin position="5"/>
        <end position="58"/>
    </location>
</feature>
<dbReference type="PROSITE" id="PS51740">
    <property type="entry name" value="SPOVT_ABRB"/>
    <property type="match status" value="2"/>
</dbReference>
<comment type="subcellular location">
    <subcellularLocation>
        <location evidence="7">Cytoplasm</location>
        <location evidence="7">Nucleoid</location>
    </subcellularLocation>
</comment>
<keyword evidence="5 7" id="KW-0238">DNA-binding</keyword>
<reference evidence="9 10" key="1">
    <citation type="journal article" date="2013" name="Genome Announc.">
        <title>Genome Sequence of the Obligate Gammaproteobacterial Methanotroph Methylomicrobium album Strain BG8.</title>
        <authorList>
            <person name="Kits K.D."/>
            <person name="Kalyuzhnaya M.G."/>
            <person name="Klotz M.G."/>
            <person name="Jetten M.S."/>
            <person name="Op den Camp H.J."/>
            <person name="Vuilleumier S."/>
            <person name="Bringel F."/>
            <person name="Dispirito A.A."/>
            <person name="Murrell J.C."/>
            <person name="Bruce D."/>
            <person name="Cheng J.F."/>
            <person name="Copeland A."/>
            <person name="Goodwin L."/>
            <person name="Hauser L."/>
            <person name="Lajus A."/>
            <person name="Land M.L."/>
            <person name="Lapidus A."/>
            <person name="Lucas S."/>
            <person name="Medigue C."/>
            <person name="Pitluck S."/>
            <person name="Woyke T."/>
            <person name="Zeytun A."/>
            <person name="Stein L.Y."/>
        </authorList>
    </citation>
    <scope>NUCLEOTIDE SEQUENCE [LARGE SCALE GENOMIC DNA]</scope>
    <source>
        <strain evidence="9 10">BG8</strain>
    </source>
</reference>
<name>H8GRI2_METAL</name>
<evidence type="ECO:0000256" key="1">
    <source>
        <dbReference type="ARBA" id="ARBA00013860"/>
    </source>
</evidence>
<dbReference type="CDD" id="cd16320">
    <property type="entry name" value="MraZ_N"/>
    <property type="match status" value="1"/>
</dbReference>
<dbReference type="GO" id="GO:0003700">
    <property type="term" value="F:DNA-binding transcription factor activity"/>
    <property type="evidence" value="ECO:0007669"/>
    <property type="project" value="UniProtKB-UniRule"/>
</dbReference>
<protein>
    <recommendedName>
        <fullName evidence="1 7">Transcriptional regulator MraZ</fullName>
    </recommendedName>
</protein>
<keyword evidence="2 7" id="KW-0963">Cytoplasm</keyword>
<dbReference type="NCBIfam" id="TIGR00242">
    <property type="entry name" value="division/cell wall cluster transcriptional repressor MraZ"/>
    <property type="match status" value="1"/>
</dbReference>
<dbReference type="GO" id="GO:2000143">
    <property type="term" value="P:negative regulation of DNA-templated transcription initiation"/>
    <property type="evidence" value="ECO:0007669"/>
    <property type="project" value="TreeGrafter"/>
</dbReference>
<evidence type="ECO:0000256" key="3">
    <source>
        <dbReference type="ARBA" id="ARBA00022737"/>
    </source>
</evidence>
<keyword evidence="4 7" id="KW-0805">Transcription regulation</keyword>
<dbReference type="InterPro" id="IPR007159">
    <property type="entry name" value="SpoVT-AbrB_dom"/>
</dbReference>
<dbReference type="GO" id="GO:0005737">
    <property type="term" value="C:cytoplasm"/>
    <property type="evidence" value="ECO:0007669"/>
    <property type="project" value="UniProtKB-UniRule"/>
</dbReference>
<keyword evidence="10" id="KW-1185">Reference proteome</keyword>
<organism evidence="9 10">
    <name type="scientific">Methylomicrobium album BG8</name>
    <dbReference type="NCBI Taxonomy" id="686340"/>
    <lineage>
        <taxon>Bacteria</taxon>
        <taxon>Pseudomonadati</taxon>
        <taxon>Pseudomonadota</taxon>
        <taxon>Gammaproteobacteria</taxon>
        <taxon>Methylococcales</taxon>
        <taxon>Methylococcaceae</taxon>
        <taxon>Methylomicrobium</taxon>
    </lineage>
</organism>
<comment type="subunit">
    <text evidence="7">Forms oligomers.</text>
</comment>
<evidence type="ECO:0000259" key="8">
    <source>
        <dbReference type="PROSITE" id="PS51740"/>
    </source>
</evidence>
<dbReference type="SUPFAM" id="SSF89447">
    <property type="entry name" value="AbrB/MazE/MraZ-like"/>
    <property type="match status" value="1"/>
</dbReference>
<dbReference type="eggNOG" id="COG2001">
    <property type="taxonomic scope" value="Bacteria"/>
</dbReference>
<feature type="domain" description="SpoVT-AbrB" evidence="8">
    <location>
        <begin position="87"/>
        <end position="130"/>
    </location>
</feature>
<evidence type="ECO:0000256" key="4">
    <source>
        <dbReference type="ARBA" id="ARBA00023015"/>
    </source>
</evidence>
<dbReference type="InterPro" id="IPR038619">
    <property type="entry name" value="MraZ_sf"/>
</dbReference>
<gene>
    <name evidence="7" type="primary">mraZ</name>
    <name evidence="9" type="ORF">Metal_3512</name>
</gene>
<accession>H8GRI2</accession>
<dbReference type="HAMAP" id="MF_01008">
    <property type="entry name" value="MraZ"/>
    <property type="match status" value="1"/>
</dbReference>
<evidence type="ECO:0000313" key="9">
    <source>
        <dbReference type="EMBL" id="EIC31161.1"/>
    </source>
</evidence>
<dbReference type="Pfam" id="PF02381">
    <property type="entry name" value="MraZ"/>
    <property type="match status" value="2"/>
</dbReference>
<keyword evidence="3" id="KW-0677">Repeat</keyword>
<dbReference type="InterPro" id="IPR035644">
    <property type="entry name" value="MraZ_C"/>
</dbReference>
<dbReference type="InterPro" id="IPR020603">
    <property type="entry name" value="MraZ_dom"/>
</dbReference>
<dbReference type="InterPro" id="IPR035642">
    <property type="entry name" value="MraZ_N"/>
</dbReference>
<dbReference type="PANTHER" id="PTHR34701:SF1">
    <property type="entry name" value="TRANSCRIPTIONAL REGULATOR MRAZ"/>
    <property type="match status" value="1"/>
</dbReference>
<dbReference type="Proteomes" id="UP000005090">
    <property type="component" value="Chromosome"/>
</dbReference>
<keyword evidence="6 7" id="KW-0804">Transcription</keyword>
<dbReference type="GO" id="GO:0000976">
    <property type="term" value="F:transcription cis-regulatory region binding"/>
    <property type="evidence" value="ECO:0007669"/>
    <property type="project" value="TreeGrafter"/>
</dbReference>
<proteinExistence type="inferred from homology"/>
<dbReference type="CDD" id="cd16321">
    <property type="entry name" value="MraZ_C"/>
    <property type="match status" value="1"/>
</dbReference>
<dbReference type="RefSeq" id="WP_005374321.1">
    <property type="nucleotide sequence ID" value="NZ_CM001475.1"/>
</dbReference>
<evidence type="ECO:0000256" key="6">
    <source>
        <dbReference type="ARBA" id="ARBA00023163"/>
    </source>
</evidence>
<dbReference type="InterPro" id="IPR003444">
    <property type="entry name" value="MraZ"/>
</dbReference>
<dbReference type="Gene3D" id="3.40.1550.20">
    <property type="entry name" value="Transcriptional regulator MraZ domain"/>
    <property type="match status" value="1"/>
</dbReference>
<sequence>MFRGISSLNLDDKGRLAIPTRYRDELQDCCERQLVVTVAVNELCVGEAGCLWLYPLPEWEKLEQTISKLPTLNKMAGKLRRFLIGNASECEMDAQGRLLLPEKLRRFANMEKKIVLVGQLNKFEIWNEDAWTAKEAEWLAGEDNDGLEELGTLSF</sequence>
<evidence type="ECO:0000256" key="5">
    <source>
        <dbReference type="ARBA" id="ARBA00023125"/>
    </source>
</evidence>
<comment type="similarity">
    <text evidence="7">Belongs to the MraZ family.</text>
</comment>
<dbReference type="STRING" id="686340.Metal_3512"/>
<evidence type="ECO:0000313" key="10">
    <source>
        <dbReference type="Proteomes" id="UP000005090"/>
    </source>
</evidence>
<dbReference type="AlphaFoldDB" id="H8GRI2"/>
<evidence type="ECO:0000256" key="2">
    <source>
        <dbReference type="ARBA" id="ARBA00022490"/>
    </source>
</evidence>
<dbReference type="GO" id="GO:0009295">
    <property type="term" value="C:nucleoid"/>
    <property type="evidence" value="ECO:0007669"/>
    <property type="project" value="UniProtKB-SubCell"/>
</dbReference>
<dbReference type="EMBL" id="CM001475">
    <property type="protein sequence ID" value="EIC31161.1"/>
    <property type="molecule type" value="Genomic_DNA"/>
</dbReference>
<evidence type="ECO:0000256" key="7">
    <source>
        <dbReference type="HAMAP-Rule" id="MF_01008"/>
    </source>
</evidence>